<protein>
    <recommendedName>
        <fullName evidence="2">DDE-1 domain-containing protein</fullName>
    </recommendedName>
</protein>
<dbReference type="AlphaFoldDB" id="A0A024UBD8"/>
<dbReference type="PANTHER" id="PTHR47169">
    <property type="entry name" value="OS01G0541250 PROTEIN"/>
    <property type="match status" value="1"/>
</dbReference>
<dbReference type="VEuPathDB" id="FungiDB:H310_05372"/>
<proteinExistence type="predicted"/>
<dbReference type="EMBL" id="KI913960">
    <property type="protein sequence ID" value="ETW02908.1"/>
    <property type="molecule type" value="Genomic_DNA"/>
</dbReference>
<dbReference type="eggNOG" id="ENOG502QQNW">
    <property type="taxonomic scope" value="Eukaryota"/>
</dbReference>
<dbReference type="Gene3D" id="3.30.420.10">
    <property type="entry name" value="Ribonuclease H-like superfamily/Ribonuclease H"/>
    <property type="match status" value="1"/>
</dbReference>
<dbReference type="RefSeq" id="XP_008868292.1">
    <property type="nucleotide sequence ID" value="XM_008870070.1"/>
</dbReference>
<accession>A0A024UBD8</accession>
<evidence type="ECO:0000313" key="1">
    <source>
        <dbReference type="EMBL" id="ETW02908.1"/>
    </source>
</evidence>
<name>A0A024UBD8_9STRA</name>
<dbReference type="GO" id="GO:0003676">
    <property type="term" value="F:nucleic acid binding"/>
    <property type="evidence" value="ECO:0007669"/>
    <property type="project" value="InterPro"/>
</dbReference>
<sequence>MNLRTMSEALHVPKSTLHDAFVAGVLIRKHASLKPMLTDSNKEARKRYALSFTHVVDGTITFDSMMDRVFLDEKWFNLRQVKNKYFLAPWEDAPHQSTKNKRYIPSVMFLTAIARPRMVDGVYFDGKLGIWPFVEVVVAQRRSHRREAGTLETKSVTVTKPTYKKMLVDQTFPAIVDKFPHNVQKIVVQHDNTTPHAVTIDPGVVAATVSNGRRFAFGEQAANIPDLSILDLGFFNSIQALQQKMPAYTVDDLIRNVENAFTKVPAVSLDVVFYALQSVMECILETGGSKKYKMQHIGKEAKRRRGELEESLTSSADTYLAARPADL</sequence>
<evidence type="ECO:0008006" key="2">
    <source>
        <dbReference type="Google" id="ProtNLM"/>
    </source>
</evidence>
<dbReference type="OrthoDB" id="10430547at2759"/>
<reference evidence="1" key="1">
    <citation type="submission" date="2013-12" db="EMBL/GenBank/DDBJ databases">
        <title>The Genome Sequence of Aphanomyces invadans NJM9701.</title>
        <authorList>
            <consortium name="The Broad Institute Genomics Platform"/>
            <person name="Russ C."/>
            <person name="Tyler B."/>
            <person name="van West P."/>
            <person name="Dieguez-Uribeondo J."/>
            <person name="Young S.K."/>
            <person name="Zeng Q."/>
            <person name="Gargeya S."/>
            <person name="Fitzgerald M."/>
            <person name="Abouelleil A."/>
            <person name="Alvarado L."/>
            <person name="Chapman S.B."/>
            <person name="Gainer-Dewar J."/>
            <person name="Goldberg J."/>
            <person name="Griggs A."/>
            <person name="Gujja S."/>
            <person name="Hansen M."/>
            <person name="Howarth C."/>
            <person name="Imamovic A."/>
            <person name="Ireland A."/>
            <person name="Larimer J."/>
            <person name="McCowan C."/>
            <person name="Murphy C."/>
            <person name="Pearson M."/>
            <person name="Poon T.W."/>
            <person name="Priest M."/>
            <person name="Roberts A."/>
            <person name="Saif S."/>
            <person name="Shea T."/>
            <person name="Sykes S."/>
            <person name="Wortman J."/>
            <person name="Nusbaum C."/>
            <person name="Birren B."/>
        </authorList>
    </citation>
    <scope>NUCLEOTIDE SEQUENCE [LARGE SCALE GENOMIC DNA]</scope>
    <source>
        <strain evidence="1">NJM9701</strain>
    </source>
</reference>
<dbReference type="PANTHER" id="PTHR47169:SF2">
    <property type="entry name" value="OS01G0541250 PROTEIN"/>
    <property type="match status" value="1"/>
</dbReference>
<organism evidence="1">
    <name type="scientific">Aphanomyces invadans</name>
    <dbReference type="NCBI Taxonomy" id="157072"/>
    <lineage>
        <taxon>Eukaryota</taxon>
        <taxon>Sar</taxon>
        <taxon>Stramenopiles</taxon>
        <taxon>Oomycota</taxon>
        <taxon>Saprolegniomycetes</taxon>
        <taxon>Saprolegniales</taxon>
        <taxon>Verrucalvaceae</taxon>
        <taxon>Aphanomyces</taxon>
    </lineage>
</organism>
<gene>
    <name evidence="1" type="ORF">H310_05372</name>
</gene>
<dbReference type="GeneID" id="20082422"/>
<dbReference type="InterPro" id="IPR036397">
    <property type="entry name" value="RNaseH_sf"/>
</dbReference>